<feature type="binding site" evidence="5">
    <location>
        <position position="197"/>
    </location>
    <ligand>
        <name>substrate</name>
    </ligand>
</feature>
<evidence type="ECO:0000256" key="5">
    <source>
        <dbReference type="HAMAP-Rule" id="MF_01678"/>
    </source>
</evidence>
<comment type="function">
    <text evidence="4">Catalyzes the interconversion of methylthioribose-1-phosphate (MTR-1-P) into methylthioribulose-1-phosphate (MTRu-1-P). Also catalyzes the interconversion of 5-deoxyribose 1-phosphate and 5-deoxyribulose 1-phosphate. Part of a bifunctional DHAP-shunt salvage pathway for SAM by-products.</text>
</comment>
<dbReference type="UniPathway" id="UPA00904">
    <property type="reaction ID" value="UER00874"/>
</dbReference>
<reference evidence="7 8" key="1">
    <citation type="submission" date="2020-08" db="EMBL/GenBank/DDBJ databases">
        <title>Genomic Encyclopedia of Type Strains, Phase IV (KMG-IV): sequencing the most valuable type-strain genomes for metagenomic binning, comparative biology and taxonomic classification.</title>
        <authorList>
            <person name="Goeker M."/>
        </authorList>
    </citation>
    <scope>NUCLEOTIDE SEQUENCE [LARGE SCALE GENOMIC DNA]</scope>
    <source>
        <strain evidence="7 8">DSM 29781</strain>
    </source>
</reference>
<dbReference type="EMBL" id="JACHGB010000003">
    <property type="protein sequence ID" value="MBB5271822.1"/>
    <property type="molecule type" value="Genomic_DNA"/>
</dbReference>
<evidence type="ECO:0000256" key="1">
    <source>
        <dbReference type="ARBA" id="ARBA00023235"/>
    </source>
</evidence>
<dbReference type="InterPro" id="IPR000649">
    <property type="entry name" value="IF-2B-related"/>
</dbReference>
<dbReference type="InterPro" id="IPR037171">
    <property type="entry name" value="NagB/RpiA_transferase-like"/>
</dbReference>
<comment type="catalytic activity">
    <reaction evidence="2">
        <text>5-deoxy-alpha-D-ribose 1-phosphate = 5-deoxy-D-ribulose 1-phosphate</text>
        <dbReference type="Rhea" id="RHEA:61296"/>
        <dbReference type="ChEBI" id="CHEBI:58749"/>
        <dbReference type="ChEBI" id="CHEBI:144504"/>
    </reaction>
    <physiologicalReaction direction="left-to-right" evidence="2">
        <dbReference type="Rhea" id="RHEA:61297"/>
    </physiologicalReaction>
</comment>
<comment type="similarity">
    <text evidence="5">Belongs to the EIF-2B alpha/beta/delta subunits family. MtnA subfamily.</text>
</comment>
<keyword evidence="1 5" id="KW-0413">Isomerase</keyword>
<comment type="caution">
    <text evidence="7">The sequence shown here is derived from an EMBL/GenBank/DDBJ whole genome shotgun (WGS) entry which is preliminary data.</text>
</comment>
<dbReference type="HAMAP" id="MF_01678">
    <property type="entry name" value="Salvage_MtnA"/>
    <property type="match status" value="1"/>
</dbReference>
<dbReference type="PANTHER" id="PTHR43475">
    <property type="entry name" value="METHYLTHIORIBOSE-1-PHOSPHATE ISOMERASE"/>
    <property type="match status" value="1"/>
</dbReference>
<dbReference type="AlphaFoldDB" id="A0A7W8HH90"/>
<dbReference type="NCBIfam" id="TIGR00524">
    <property type="entry name" value="eIF-2B_rel"/>
    <property type="match status" value="1"/>
</dbReference>
<feature type="site" description="Transition state stabilizer" evidence="5">
    <location>
        <position position="158"/>
    </location>
</feature>
<evidence type="ECO:0000313" key="8">
    <source>
        <dbReference type="Proteomes" id="UP000532440"/>
    </source>
</evidence>
<feature type="active site" description="Proton donor" evidence="5">
    <location>
        <position position="238"/>
    </location>
</feature>
<accession>A0A7W8HH90</accession>
<dbReference type="FunFam" id="3.40.50.10470:FF:000006">
    <property type="entry name" value="Methylthioribose-1-phosphate isomerase"/>
    <property type="match status" value="1"/>
</dbReference>
<protein>
    <recommendedName>
        <fullName evidence="5">Methylthioribose-1-phosphate isomerase</fullName>
        <shortName evidence="5">M1Pi</shortName>
        <shortName evidence="5">MTR-1-P isomerase</shortName>
        <ecNumber evidence="5">5.3.1.23</ecNumber>
    </recommendedName>
    <alternativeName>
        <fullName evidence="5">S-methyl-5-thioribose-1-phosphate isomerase</fullName>
    </alternativeName>
</protein>
<evidence type="ECO:0000256" key="6">
    <source>
        <dbReference type="SAM" id="MobiDB-lite"/>
    </source>
</evidence>
<organism evidence="7 8">
    <name type="scientific">Quisquiliibacterium transsilvanicum</name>
    <dbReference type="NCBI Taxonomy" id="1549638"/>
    <lineage>
        <taxon>Bacteria</taxon>
        <taxon>Pseudomonadati</taxon>
        <taxon>Pseudomonadota</taxon>
        <taxon>Betaproteobacteria</taxon>
        <taxon>Burkholderiales</taxon>
        <taxon>Burkholderiaceae</taxon>
        <taxon>Quisquiliibacterium</taxon>
    </lineage>
</organism>
<dbReference type="InterPro" id="IPR042529">
    <property type="entry name" value="IF_2B-like_C"/>
</dbReference>
<dbReference type="PANTHER" id="PTHR43475:SF1">
    <property type="entry name" value="METHYLTHIORIBOSE-1-PHOSPHATE ISOMERASE"/>
    <property type="match status" value="1"/>
</dbReference>
<dbReference type="EC" id="5.3.1.23" evidence="5"/>
<keyword evidence="5" id="KW-0486">Methionine biosynthesis</keyword>
<dbReference type="Gene3D" id="1.20.120.420">
    <property type="entry name" value="translation initiation factor eif-2b, domain 1"/>
    <property type="match status" value="1"/>
</dbReference>
<sequence length="373" mass="38663">MSSTAPRTLWIDAQGRLLTRDQTLLPFEDVLLELGGEEDCARAIRTMQVRGAPLIGAVAAYGLAFALRTDPTDAGLARARDDLLATRPTAVNLRWALDRVSARVAALPAAARAQAAWSEAAAICDDDAACNRSIGLHGAALLAPLRRAGAALQVLTHCNAGRIATVAHGTALAAVYALAEAGVPVHVWVDETRPRNQGASLTAWELGDRGIQHTVISDNAAGLLMRQGRVDAVIVGCDRVAANGDVANKVGTYLKALAAADNAIPFHVACPISSIDPGTADGEAIEIEARDPREVTHIRGRGPQGGMVEVQLTPDGSPAFNPAFDVTPARLVASLITEHGPTDASPEGVRAALGRSAAEGARPAGASPSQEAR</sequence>
<evidence type="ECO:0000256" key="2">
    <source>
        <dbReference type="ARBA" id="ARBA00050906"/>
    </source>
</evidence>
<dbReference type="Pfam" id="PF01008">
    <property type="entry name" value="IF-2B"/>
    <property type="match status" value="1"/>
</dbReference>
<keyword evidence="8" id="KW-1185">Reference proteome</keyword>
<dbReference type="InterPro" id="IPR011559">
    <property type="entry name" value="Initiation_fac_2B_a/b/d"/>
</dbReference>
<dbReference type="NCBIfam" id="NF004326">
    <property type="entry name" value="PRK05720.1"/>
    <property type="match status" value="1"/>
</dbReference>
<dbReference type="InterPro" id="IPR005251">
    <property type="entry name" value="IF-M1Pi"/>
</dbReference>
<name>A0A7W8HH90_9BURK</name>
<dbReference type="GO" id="GO:0046523">
    <property type="term" value="F:S-methyl-5-thioribose-1-phosphate isomerase activity"/>
    <property type="evidence" value="ECO:0007669"/>
    <property type="project" value="UniProtKB-UniRule"/>
</dbReference>
<feature type="binding site" evidence="5">
    <location>
        <position position="87"/>
    </location>
    <ligand>
        <name>substrate</name>
    </ligand>
</feature>
<feature type="region of interest" description="Disordered" evidence="6">
    <location>
        <begin position="339"/>
        <end position="373"/>
    </location>
</feature>
<dbReference type="RefSeq" id="WP_183966537.1">
    <property type="nucleotide sequence ID" value="NZ_BAABEW010000001.1"/>
</dbReference>
<feature type="binding site" evidence="5">
    <location>
        <begin position="50"/>
        <end position="52"/>
    </location>
    <ligand>
        <name>substrate</name>
    </ligand>
</feature>
<dbReference type="GO" id="GO:0019509">
    <property type="term" value="P:L-methionine salvage from methylthioadenosine"/>
    <property type="evidence" value="ECO:0007669"/>
    <property type="project" value="UniProtKB-UniRule"/>
</dbReference>
<feature type="binding site" evidence="5">
    <location>
        <begin position="248"/>
        <end position="249"/>
    </location>
    <ligand>
        <name>substrate</name>
    </ligand>
</feature>
<dbReference type="SUPFAM" id="SSF100950">
    <property type="entry name" value="NagB/RpiA/CoA transferase-like"/>
    <property type="match status" value="1"/>
</dbReference>
<proteinExistence type="inferred from homology"/>
<evidence type="ECO:0000313" key="7">
    <source>
        <dbReference type="EMBL" id="MBB5271822.1"/>
    </source>
</evidence>
<dbReference type="NCBIfam" id="TIGR00512">
    <property type="entry name" value="salvage_mtnA"/>
    <property type="match status" value="1"/>
</dbReference>
<dbReference type="Proteomes" id="UP000532440">
    <property type="component" value="Unassembled WGS sequence"/>
</dbReference>
<dbReference type="InterPro" id="IPR027363">
    <property type="entry name" value="M1Pi_N"/>
</dbReference>
<comment type="catalytic activity">
    <reaction evidence="3">
        <text>5-(methylsulfanyl)-alpha-D-ribose 1-phosphate = 5-(methylsulfanyl)-D-ribulose 1-phosphate</text>
        <dbReference type="Rhea" id="RHEA:19989"/>
        <dbReference type="ChEBI" id="CHEBI:58533"/>
        <dbReference type="ChEBI" id="CHEBI:58548"/>
        <dbReference type="EC" id="5.3.1.23"/>
    </reaction>
    <physiologicalReaction direction="left-to-right" evidence="3">
        <dbReference type="Rhea" id="RHEA:19990"/>
    </physiologicalReaction>
</comment>
<evidence type="ECO:0000256" key="4">
    <source>
        <dbReference type="ARBA" id="ARBA00058145"/>
    </source>
</evidence>
<dbReference type="Gene3D" id="3.40.50.10470">
    <property type="entry name" value="Translation initiation factor eif-2b, domain 2"/>
    <property type="match status" value="1"/>
</dbReference>
<keyword evidence="5" id="KW-0028">Amino-acid biosynthesis</keyword>
<comment type="pathway">
    <text evidence="5">Amino-acid biosynthesis; L-methionine biosynthesis via salvage pathway; L-methionine from S-methyl-5-thio-alpha-D-ribose 1-phosphate: step 1/6.</text>
</comment>
<evidence type="ECO:0000256" key="3">
    <source>
        <dbReference type="ARBA" id="ARBA00051169"/>
    </source>
</evidence>
<gene>
    <name evidence="5" type="primary">mtnA</name>
    <name evidence="7" type="ORF">HNQ70_001832</name>
</gene>